<dbReference type="Proteomes" id="UP000029567">
    <property type="component" value="Unassembled WGS sequence"/>
</dbReference>
<name>A0A0E3BA18_9BURK</name>
<gene>
    <name evidence="1" type="ORF">P245_24400</name>
</gene>
<protein>
    <submittedName>
        <fullName evidence="1">Uncharacterized protein</fullName>
    </submittedName>
</protein>
<dbReference type="Pfam" id="PF07042">
    <property type="entry name" value="TrfA"/>
    <property type="match status" value="1"/>
</dbReference>
<dbReference type="EMBL" id="AWTN01000129">
    <property type="protein sequence ID" value="KGG84417.1"/>
    <property type="molecule type" value="Genomic_DNA"/>
</dbReference>
<reference evidence="1 2" key="1">
    <citation type="submission" date="2013-09" db="EMBL/GenBank/DDBJ databases">
        <title>High correlation between genotypes and phenotypes of environmental bacteria Comamonas testosteroni strains.</title>
        <authorList>
            <person name="Liu L."/>
            <person name="Zhu W."/>
            <person name="Xia X."/>
            <person name="Xu B."/>
            <person name="Luo M."/>
            <person name="Wang G."/>
        </authorList>
    </citation>
    <scope>NUCLEOTIDE SEQUENCE [LARGE SCALE GENOMIC DNA]</scope>
    <source>
        <strain evidence="1 2">JL14</strain>
    </source>
</reference>
<accession>A0A0E3BA18</accession>
<proteinExistence type="predicted"/>
<organism evidence="1 2">
    <name type="scientific">Comamonas thiooxydans</name>
    <dbReference type="NCBI Taxonomy" id="363952"/>
    <lineage>
        <taxon>Bacteria</taxon>
        <taxon>Pseudomonadati</taxon>
        <taxon>Pseudomonadota</taxon>
        <taxon>Betaproteobacteria</taxon>
        <taxon>Burkholderiales</taxon>
        <taxon>Comamonadaceae</taxon>
        <taxon>Comamonas</taxon>
    </lineage>
</organism>
<evidence type="ECO:0000313" key="1">
    <source>
        <dbReference type="EMBL" id="KGG84417.1"/>
    </source>
</evidence>
<comment type="caution">
    <text evidence="1">The sequence shown here is derived from an EMBL/GenBank/DDBJ whole genome shotgun (WGS) entry which is preliminary data.</text>
</comment>
<sequence>MVTISDHQALICHHWSKDMEAQKKVQGQAASDERTALETKRSKKLDEQLDWLRDRAQGKTVAVSKPEQLQLEFALPWLPEVLRASPNEMCRMALFTAQRGPRKQYLDEAVFIAGEGEATYTGTELRAENDELVWLQCLFLAGGQNLTKDNWITFTPSQMCQAIGWTPTGPNYKMLRECLLRLKATALVLQTRNVNDGHALSLIGDFKWKTPEGRPDKIYAVQIPLKIAQWFGANNFTRLNWDTYRKLSPIARRLYDWGASHKNPFAIRIETVYKLCGSKAASIENFRKILLRAIKELNETGVFKKVWLDKRGLLHIERHDDPINHGQPGEDRP</sequence>
<evidence type="ECO:0000313" key="2">
    <source>
        <dbReference type="Proteomes" id="UP000029567"/>
    </source>
</evidence>
<dbReference type="InterPro" id="IPR010751">
    <property type="entry name" value="TrfA"/>
</dbReference>
<dbReference type="AlphaFoldDB" id="A0A0E3BA18"/>